<evidence type="ECO:0000313" key="3">
    <source>
        <dbReference type="EMBL" id="CAF4473900.1"/>
    </source>
</evidence>
<name>A0A820U058_9BILA</name>
<evidence type="ECO:0000256" key="1">
    <source>
        <dbReference type="SAM" id="Coils"/>
    </source>
</evidence>
<feature type="compositionally biased region" description="Low complexity" evidence="2">
    <location>
        <begin position="565"/>
        <end position="588"/>
    </location>
</feature>
<comment type="caution">
    <text evidence="3">The sequence shown here is derived from an EMBL/GenBank/DDBJ whole genome shotgun (WGS) entry which is preliminary data.</text>
</comment>
<feature type="region of interest" description="Disordered" evidence="2">
    <location>
        <begin position="2009"/>
        <end position="2095"/>
    </location>
</feature>
<organism evidence="3 4">
    <name type="scientific">Rotaria socialis</name>
    <dbReference type="NCBI Taxonomy" id="392032"/>
    <lineage>
        <taxon>Eukaryota</taxon>
        <taxon>Metazoa</taxon>
        <taxon>Spiralia</taxon>
        <taxon>Gnathifera</taxon>
        <taxon>Rotifera</taxon>
        <taxon>Eurotatoria</taxon>
        <taxon>Bdelloidea</taxon>
        <taxon>Philodinida</taxon>
        <taxon>Philodinidae</taxon>
        <taxon>Rotaria</taxon>
    </lineage>
</organism>
<feature type="coiled-coil region" evidence="1">
    <location>
        <begin position="2097"/>
        <end position="2171"/>
    </location>
</feature>
<feature type="compositionally biased region" description="Basic and acidic residues" evidence="2">
    <location>
        <begin position="614"/>
        <end position="623"/>
    </location>
</feature>
<dbReference type="EMBL" id="CAJOBQ010001285">
    <property type="protein sequence ID" value="CAF4473900.1"/>
    <property type="molecule type" value="Genomic_DNA"/>
</dbReference>
<sequence>MANALHLSKLSRGHVEFSESGSRLEIYPDSNEKPLMHSSKPNQCPYIPKTYSTKRGPLVIFAETDFMKNSKSKSRRDRRLLHHNLNSPSLISPPPLKYGELKRSILAYGGTPENQLADGVVDEDGTYINMKIPSKKRSHASKYAGISPSVAIKRRFMIASHEDKKRDIDSILDSDYSASRSHRYSMMKTHILSDEISLIPPIYRNPDLAQHSPVFVSDNYRFFKIENSTCLNGLYPEETERMNSPVQHPLQIFDSKGAHLSYETLAQSEKEKILADLLIQTALQNIADQQNIEIFEDALNRVRDSDMSQSYSTMDIPLVDESTLTFLQLETRSDRHQHHKNSQAANQLLGHENYMFGKMPGSRWARNRQMQTIIIPTKGANETCSNEQQTDTSINDELNTAYTQTMSDFVHSKVMRASRLLAPLPNSSHQEFASTRHQPNPSVKLSTKLRKSLDTDSVPNKLTVKTRRKSVDHGSFKHHLTPIQVHQDHITTTNQLIEKDKSLLNLFNRQHSSKSSKQDFSRIGTGKTFATDRCGTSPLSIQEEAERLLTIASIREENDNDHANDNNNKTDTNTNDNNNKNDTNTNDNISRETTLIDPTEDTLLRNVTRSPGTKTDEEHDQHVHPSAMNITENSIIMREPNFLRSAYTHRSRGTEKSKNSAMVPPGALLIAPDGEVLLVSGPSGHPENVHVNIPIKHDPFSHHHHSANSIVVENSDQQGITAPCVPIVLGTKRERLPDETVIRRTLNLNGGDVNCQIDLQSWSFDLPLEKRRIVPSQSHALVPAPPPVGLSPFTGRKHHHQKRIAQEIQDHAVLQSTLSMHSEAIPTQQQQQQQQQPRTRAYSNSKTRLGAESQLPLFAFTSWAYQQPRTPPVVKRPYLYKPDYRPSGAHGSKHPIGDTETLIRRTINVHAGDIDASLSFTIWVYDMWINDLVKNGADPNYVKQVKGLFDLFKQRRLSKVDLQDKDFLTALANHAQSLARIILKRTSSGHHLAQDAQFAIIENLRNLKYLLDERLESLSDDDYREILRETLGLVLSKGSLEHLKITDDVLMALMDYPIEAFEIYIDPDTGDEHIRIKSAYLVRRNKIKGKVAKKKTKTVIISEEISTDDFDPIFDETNGEYIYRLKKDFAEQKGFMDLIEANFDIVPDEEIGAEIVKIKSLPNYNNLTGEHYLIRSSLEFNGVIEIFFDPDTGKQILVLKKEVSKTPPVIQSDIAMDDFEFVKDEKTGETVLRLKLDAAARKGLTGLANTNFEVVIDPTTGQKVVRIKDDGQNETSRNRVEIVTDAKTGKQTIRMIAPIDDADESDEPIVTVTENCIDLNDFERVIDPKTGREILRMKADVIKAKGLDELANAVFEIVIDPVTGQQRIVLKSPSSSLSGGTNTTFEIIVDIVTGVQKIIKRTIIKQDKDDMDIIESQLNVNDFERVIDPNTGLEVLRLKKGAAARKGLTDLLDVQFEMVTGADGKQTIVIKGGGKQGSAGDAQFELITDASGRTTIKVKKERPPTPELEVTEKEINLEDFEEVIDVKTGMKVLKLKVDVAKRAGMMDLLDAQFETYIDPKTGKQAIRVKQGDNSRPNDVKFEIVTDASGKQSLRMIQEIPKTIEVTNLDVNASDFEEIVDNKTGKKVLRMKKEVARRKGFVDMDSVDFEFVIDKNTGQQVIQMKTSTGKVTKGNVTYEMVIDPKTGQQTLRRKEEVDVQFETIEDDLANEDFEEFIDEVTGERVLKLTAAAAARKGLDDLRDVEFEVYTDPNTGKEQIRVKGGNQTGKLGGKQKFEFYVDEKTGLPRIVLKRPKGRTPPPVEASIDENDFEKVTDPVTGKEFYRFTDQAIRRKGLSNVKDLEFDIEVDTETGKTIMKPKVNVLNGQKVEMIIDPQTGEQTIRFIPQKHVEKTATITTTIDLDQDAFTVRIDPKTGKEVFTLSQNVMESYGLENIEFEQVVDEKTGETVFRMKPAVGKDGKVYELVTDPTTGKQSLQVKETVTKDQLANIIESREARGLRIPRTNSGFTRMSALTEEERNFLPSGISTRTKKKESTLSPDDDTSESPVDSLSDVRRQSQAASKQRPIRVKSPSGQDDGVDWTSDDEKQLDGLSTYEQRRRKEQMIAEKKRRVAEMKRQEEFAIQNRLKKQRESLVDVDRASDLLNADEQERVAQWERDLRKLDIDREGLTDEEYQERRKKLFSERTRVLKAAYDRKMDRLKRQKGIPDGTRIEGEQAAQLDAQIRAEEETLLSMMNAEEREDYIRARNEERARQRLLAERERFKRGEELQAALAETKRMATIRAAEIMAKELQHRSNNVMYAELKDLVTEQKVSRAFTYSYFSLLQFLASSSSNHTH</sequence>
<feature type="region of interest" description="Disordered" evidence="2">
    <location>
        <begin position="511"/>
        <end position="538"/>
    </location>
</feature>
<reference evidence="3" key="1">
    <citation type="submission" date="2021-02" db="EMBL/GenBank/DDBJ databases">
        <authorList>
            <person name="Nowell W R."/>
        </authorList>
    </citation>
    <scope>NUCLEOTIDE SEQUENCE</scope>
</reference>
<dbReference type="PANTHER" id="PTHR21937">
    <property type="entry name" value="CCDC66 DOMAIN-CONTAINING PROTEIN"/>
    <property type="match status" value="1"/>
</dbReference>
<proteinExistence type="predicted"/>
<keyword evidence="1" id="KW-0175">Coiled coil</keyword>
<feature type="region of interest" description="Disordered" evidence="2">
    <location>
        <begin position="555"/>
        <end position="630"/>
    </location>
</feature>
<feature type="compositionally biased region" description="Basic and acidic residues" evidence="2">
    <location>
        <begin position="555"/>
        <end position="564"/>
    </location>
</feature>
<accession>A0A820U058</accession>
<dbReference type="Proteomes" id="UP000663862">
    <property type="component" value="Unassembled WGS sequence"/>
</dbReference>
<feature type="compositionally biased region" description="Polar residues" evidence="2">
    <location>
        <begin position="837"/>
        <end position="846"/>
    </location>
</feature>
<dbReference type="InterPro" id="IPR031440">
    <property type="entry name" value="DUF4670"/>
</dbReference>
<dbReference type="PANTHER" id="PTHR21937:SF6">
    <property type="entry name" value="CCDC66 DOMAIN-CONTAINING PROTEIN"/>
    <property type="match status" value="1"/>
</dbReference>
<evidence type="ECO:0000256" key="2">
    <source>
        <dbReference type="SAM" id="MobiDB-lite"/>
    </source>
</evidence>
<gene>
    <name evidence="3" type="ORF">TSG867_LOCUS18870</name>
</gene>
<feature type="region of interest" description="Disordered" evidence="2">
    <location>
        <begin position="823"/>
        <end position="846"/>
    </location>
</feature>
<evidence type="ECO:0000313" key="4">
    <source>
        <dbReference type="Proteomes" id="UP000663862"/>
    </source>
</evidence>
<protein>
    <submittedName>
        <fullName evidence="3">Uncharacterized protein</fullName>
    </submittedName>
</protein>